<proteinExistence type="predicted"/>
<dbReference type="PROSITE" id="PS50966">
    <property type="entry name" value="ZF_SWIM"/>
    <property type="match status" value="1"/>
</dbReference>
<dbReference type="InterPro" id="IPR007527">
    <property type="entry name" value="Znf_SWIM"/>
</dbReference>
<name>A0A699GY75_TANCI</name>
<evidence type="ECO:0000256" key="5">
    <source>
        <dbReference type="SAM" id="MobiDB-lite"/>
    </source>
</evidence>
<feature type="compositionally biased region" description="Basic and acidic residues" evidence="5">
    <location>
        <begin position="498"/>
        <end position="507"/>
    </location>
</feature>
<keyword evidence="3" id="KW-0862">Zinc</keyword>
<organism evidence="8">
    <name type="scientific">Tanacetum cinerariifolium</name>
    <name type="common">Dalmatian daisy</name>
    <name type="synonym">Chrysanthemum cinerariifolium</name>
    <dbReference type="NCBI Taxonomy" id="118510"/>
    <lineage>
        <taxon>Eukaryota</taxon>
        <taxon>Viridiplantae</taxon>
        <taxon>Streptophyta</taxon>
        <taxon>Embryophyta</taxon>
        <taxon>Tracheophyta</taxon>
        <taxon>Spermatophyta</taxon>
        <taxon>Magnoliopsida</taxon>
        <taxon>eudicotyledons</taxon>
        <taxon>Gunneridae</taxon>
        <taxon>Pentapetalae</taxon>
        <taxon>asterids</taxon>
        <taxon>campanulids</taxon>
        <taxon>Asterales</taxon>
        <taxon>Asteraceae</taxon>
        <taxon>Asteroideae</taxon>
        <taxon>Anthemideae</taxon>
        <taxon>Anthemidinae</taxon>
        <taxon>Tanacetum</taxon>
    </lineage>
</organism>
<feature type="compositionally biased region" description="Basic residues" evidence="5">
    <location>
        <begin position="486"/>
        <end position="497"/>
    </location>
</feature>
<evidence type="ECO:0000259" key="7">
    <source>
        <dbReference type="PROSITE" id="PS50966"/>
    </source>
</evidence>
<protein>
    <recommendedName>
        <fullName evidence="9">SWIM-type domain-containing protein</fullName>
    </recommendedName>
</protein>
<gene>
    <name evidence="8" type="ORF">Tci_250990</name>
</gene>
<evidence type="ECO:0000256" key="1">
    <source>
        <dbReference type="ARBA" id="ARBA00022723"/>
    </source>
</evidence>
<sequence length="684" mass="78311">MYYTSYYPIKTLGVAIVDPLFVRVIFGIKRIRDFSQIKEEVLEVRTKKVGPKPKKKATKMFSEKFLTMIFNRLLRDDFDDCNDPKTDDQDMIGDQWPVHDPNIKWKFMKPRLGERFEDPQQLKRALAFYALANGYKLYYEVKSPRRLVAKCSKDNQEKKCLFRLWASWMQTVKSFQIKNMIDQHVCSRTFEYGSLITSNWIARNYSKKIMINPIVKVKDIMVIGLDGCFLKTIFKGELLSAIGRDGLTIISDQHKEIIEAAKAVIPLAEHKQCARHIYANFKKKFTGVQDISKEAHKHLTERNPESWSRAYIRIDRSCDAIENGISECFNSLIVEAKRKPIINMLEDIKIGLMERIQRMRENHEKWADVICPNIRKKFKVLKSLHRNWKVVPSGKSRFEVRNGYEGFKVDERLRTCTCRGWQLTGLPCQHGFAAIYFLHRDPEAYVSKWYTKKRFVSSYNHYVDRMNGMDQWPITSYQKPLPLIKRRMSGRPPHKKKIDFSEKDGNRSRISRKGQVNHCTLCGESGHNQRACPSKGLDDSATGVNPPPMSARGGKRSAKGGKTPSVSLRPSSPSVGFEMSTPTSPSPAMRLNDGVYIRGNRPIKAASTKSRGRGLMTVNEKVVKSRGKGDGSKSKMYPDGIRPIGYGISWDPVDGETMLGNNMGLPRAAWPAGLTPKDVRIHAQ</sequence>
<feature type="domain" description="CCHC-type" evidence="6">
    <location>
        <begin position="519"/>
        <end position="534"/>
    </location>
</feature>
<evidence type="ECO:0000256" key="4">
    <source>
        <dbReference type="PROSITE-ProRule" id="PRU00047"/>
    </source>
</evidence>
<dbReference type="PANTHER" id="PTHR31973">
    <property type="entry name" value="POLYPROTEIN, PUTATIVE-RELATED"/>
    <property type="match status" value="1"/>
</dbReference>
<evidence type="ECO:0008006" key="9">
    <source>
        <dbReference type="Google" id="ProtNLM"/>
    </source>
</evidence>
<dbReference type="GO" id="GO:0003676">
    <property type="term" value="F:nucleic acid binding"/>
    <property type="evidence" value="ECO:0007669"/>
    <property type="project" value="InterPro"/>
</dbReference>
<feature type="compositionally biased region" description="Low complexity" evidence="5">
    <location>
        <begin position="560"/>
        <end position="575"/>
    </location>
</feature>
<feature type="region of interest" description="Disordered" evidence="5">
    <location>
        <begin position="486"/>
        <end position="512"/>
    </location>
</feature>
<comment type="caution">
    <text evidence="8">The sequence shown here is derived from an EMBL/GenBank/DDBJ whole genome shotgun (WGS) entry which is preliminary data.</text>
</comment>
<dbReference type="Pfam" id="PF04434">
    <property type="entry name" value="SWIM"/>
    <property type="match status" value="1"/>
</dbReference>
<evidence type="ECO:0000313" key="8">
    <source>
        <dbReference type="EMBL" id="GEW79014.1"/>
    </source>
</evidence>
<feature type="domain" description="SWIM-type" evidence="7">
    <location>
        <begin position="407"/>
        <end position="439"/>
    </location>
</feature>
<keyword evidence="2 4" id="KW-0863">Zinc-finger</keyword>
<dbReference type="InterPro" id="IPR004332">
    <property type="entry name" value="Transposase_MuDR"/>
</dbReference>
<dbReference type="AlphaFoldDB" id="A0A699GY75"/>
<reference evidence="8" key="1">
    <citation type="journal article" date="2019" name="Sci. Rep.">
        <title>Draft genome of Tanacetum cinerariifolium, the natural source of mosquito coil.</title>
        <authorList>
            <person name="Yamashiro T."/>
            <person name="Shiraishi A."/>
            <person name="Satake H."/>
            <person name="Nakayama K."/>
        </authorList>
    </citation>
    <scope>NUCLEOTIDE SEQUENCE</scope>
</reference>
<dbReference type="PROSITE" id="PS50158">
    <property type="entry name" value="ZF_CCHC"/>
    <property type="match status" value="1"/>
</dbReference>
<dbReference type="Pfam" id="PF03108">
    <property type="entry name" value="DBD_Tnp_Mut"/>
    <property type="match status" value="1"/>
</dbReference>
<dbReference type="PANTHER" id="PTHR31973:SF189">
    <property type="entry name" value="TRANSPOSASE, MUDR, PLANT, MULE TRANSPOSASE DOMAIN PROTEIN-RELATED"/>
    <property type="match status" value="1"/>
</dbReference>
<dbReference type="GO" id="GO:0008270">
    <property type="term" value="F:zinc ion binding"/>
    <property type="evidence" value="ECO:0007669"/>
    <property type="project" value="UniProtKB-KW"/>
</dbReference>
<dbReference type="SMART" id="SM00575">
    <property type="entry name" value="ZnF_PMZ"/>
    <property type="match status" value="1"/>
</dbReference>
<evidence type="ECO:0000256" key="2">
    <source>
        <dbReference type="ARBA" id="ARBA00022771"/>
    </source>
</evidence>
<dbReference type="EMBL" id="BKCJ010074088">
    <property type="protein sequence ID" value="GEW79014.1"/>
    <property type="molecule type" value="Genomic_DNA"/>
</dbReference>
<dbReference type="InterPro" id="IPR001878">
    <property type="entry name" value="Znf_CCHC"/>
</dbReference>
<dbReference type="InterPro" id="IPR006564">
    <property type="entry name" value="Znf_PMZ"/>
</dbReference>
<evidence type="ECO:0000256" key="3">
    <source>
        <dbReference type="ARBA" id="ARBA00022833"/>
    </source>
</evidence>
<keyword evidence="1" id="KW-0479">Metal-binding</keyword>
<feature type="region of interest" description="Disordered" evidence="5">
    <location>
        <begin position="524"/>
        <end position="593"/>
    </location>
</feature>
<evidence type="ECO:0000259" key="6">
    <source>
        <dbReference type="PROSITE" id="PS50158"/>
    </source>
</evidence>
<accession>A0A699GY75</accession>